<reference evidence="1" key="1">
    <citation type="submission" date="2022-09" db="EMBL/GenBank/DDBJ databases">
        <authorList>
            <person name="Li Z.-J."/>
        </authorList>
    </citation>
    <scope>NUCLEOTIDE SEQUENCE</scope>
    <source>
        <strain evidence="1">TGB10</strain>
    </source>
</reference>
<evidence type="ECO:0000313" key="2">
    <source>
        <dbReference type="Proteomes" id="UP001164676"/>
    </source>
</evidence>
<name>A0ABY7L962_9GAMM</name>
<dbReference type="Gene3D" id="3.40.50.2300">
    <property type="match status" value="1"/>
</dbReference>
<protein>
    <recommendedName>
        <fullName evidence="3">Protein-tyrosine-phosphatase</fullName>
    </recommendedName>
</protein>
<evidence type="ECO:0008006" key="3">
    <source>
        <dbReference type="Google" id="ProtNLM"/>
    </source>
</evidence>
<proteinExistence type="predicted"/>
<dbReference type="Proteomes" id="UP001164676">
    <property type="component" value="Chromosome"/>
</dbReference>
<accession>A0ABY7L962</accession>
<dbReference type="SUPFAM" id="SSF52788">
    <property type="entry name" value="Phosphotyrosine protein phosphatases I"/>
    <property type="match status" value="1"/>
</dbReference>
<dbReference type="RefSeq" id="WP_069588283.1">
    <property type="nucleotide sequence ID" value="NZ_CP114584.1"/>
</dbReference>
<dbReference type="EMBL" id="CP114584">
    <property type="protein sequence ID" value="WBA13791.1"/>
    <property type="molecule type" value="Genomic_DNA"/>
</dbReference>
<organism evidence="1 2">
    <name type="scientific">Salinivibrio proteolyticus</name>
    <dbReference type="NCBI Taxonomy" id="334715"/>
    <lineage>
        <taxon>Bacteria</taxon>
        <taxon>Pseudomonadati</taxon>
        <taxon>Pseudomonadota</taxon>
        <taxon>Gammaproteobacteria</taxon>
        <taxon>Vibrionales</taxon>
        <taxon>Vibrionaceae</taxon>
        <taxon>Salinivibrio</taxon>
    </lineage>
</organism>
<keyword evidence="2" id="KW-1185">Reference proteome</keyword>
<sequence>MAEPNDSLARSIKSHRARIKNTQSQPSKPSVLFLCDGLQGASLMASAIMQNKAGAFFEIVCCHTSPDMATEPAARALIQFQISTADIVPVPLAGLSLNYVDYLVALSPAAVQSGLALPSYGKFVPWDVSEQTNASTTAVLRTINHNVNYFLSLYLFR</sequence>
<dbReference type="InterPro" id="IPR036196">
    <property type="entry name" value="Ptyr_pPase_sf"/>
</dbReference>
<evidence type="ECO:0000313" key="1">
    <source>
        <dbReference type="EMBL" id="WBA13791.1"/>
    </source>
</evidence>
<gene>
    <name evidence="1" type="ORF">N7E60_08545</name>
</gene>